<accession>A0A7L7SM22</accession>
<name>A0A7L7SM22_9CAUD</name>
<reference evidence="1 2" key="1">
    <citation type="submission" date="2020-08" db="EMBL/GenBank/DDBJ databases">
        <authorList>
            <person name="Canfield G.S."/>
            <person name="Duerkop B.A."/>
        </authorList>
    </citation>
    <scope>NUCLEOTIDE SEQUENCE [LARGE SCALE GENOMIC DNA]</scope>
</reference>
<protein>
    <submittedName>
        <fullName evidence="1">Uncharacterized protein</fullName>
    </submittedName>
</protein>
<dbReference type="EMBL" id="MT939241">
    <property type="protein sequence ID" value="QOC57502.1"/>
    <property type="molecule type" value="Genomic_DNA"/>
</dbReference>
<keyword evidence="2" id="KW-1185">Reference proteome</keyword>
<gene>
    <name evidence="1" type="ORF">phi9183_ORF009</name>
</gene>
<evidence type="ECO:0000313" key="1">
    <source>
        <dbReference type="EMBL" id="QOC57502.1"/>
    </source>
</evidence>
<evidence type="ECO:0000313" key="2">
    <source>
        <dbReference type="Proteomes" id="UP000516647"/>
    </source>
</evidence>
<organism evidence="1 2">
    <name type="scientific">Enterococcus phage 9183</name>
    <dbReference type="NCBI Taxonomy" id="2763102"/>
    <lineage>
        <taxon>Viruses</taxon>
        <taxon>Duplodnaviria</taxon>
        <taxon>Heunggongvirae</taxon>
        <taxon>Uroviricota</taxon>
        <taxon>Caudoviricetes</taxon>
        <taxon>Andrewesvirinae</taxon>
        <taxon>Denvervirus</taxon>
        <taxon>Denvervirus dv9183</taxon>
    </lineage>
</organism>
<sequence>MKNFSAAMKREFNYLMKNSKLSDWANNNFTPWQIEKLYEAREAKIDGEKTASGMEAIIKHGRK</sequence>
<dbReference type="Proteomes" id="UP000516647">
    <property type="component" value="Segment"/>
</dbReference>
<proteinExistence type="predicted"/>